<evidence type="ECO:0000313" key="6">
    <source>
        <dbReference type="Proteomes" id="UP001604277"/>
    </source>
</evidence>
<dbReference type="PANTHER" id="PTHR13923">
    <property type="entry name" value="SEC31-RELATED PROTEIN"/>
    <property type="match status" value="1"/>
</dbReference>
<evidence type="ECO:0000256" key="4">
    <source>
        <dbReference type="SAM" id="MobiDB-lite"/>
    </source>
</evidence>
<dbReference type="Gene3D" id="1.20.940.10">
    <property type="entry name" value="Functional domain of the splicing factor Prp18"/>
    <property type="match status" value="1"/>
</dbReference>
<accession>A0ABD1QQ98</accession>
<evidence type="ECO:0000256" key="1">
    <source>
        <dbReference type="ARBA" id="ARBA00022448"/>
    </source>
</evidence>
<evidence type="ECO:0000256" key="2">
    <source>
        <dbReference type="ARBA" id="ARBA00022574"/>
    </source>
</evidence>
<evidence type="ECO:0000256" key="3">
    <source>
        <dbReference type="ARBA" id="ARBA00022737"/>
    </source>
</evidence>
<dbReference type="Proteomes" id="UP001604277">
    <property type="component" value="Unassembled WGS sequence"/>
</dbReference>
<dbReference type="AlphaFoldDB" id="A0ABD1QQ98"/>
<keyword evidence="3" id="KW-0677">Repeat</keyword>
<dbReference type="InterPro" id="IPR040251">
    <property type="entry name" value="SEC31-like"/>
</dbReference>
<name>A0ABD1QQ98_9LAMI</name>
<sequence length="299" mass="32189">MQPSIPNSPYGDSYQQQFNTSFGSGYNAPSTYQPALQPNIQQPTIFVPSQSSQAPMGNFPPPPVHSLPAIKSFVPANVPVLRNVEQYQQPSLGSQLYPQATNPSYQTGPPGVAAYGANTSNIRQTPGQTMLQAPTPVSRGFMPVTSSGIQRPGMNLVQPPSPTHHAPVQPTVTPVAPPPTVHIVDTLNVPAQQKPVIATLTQLFNETSAALGGPLANSAKKREIEDNSKKLGALFAKLNSGDISKNAAEKLVQLYQALDNGDFSTALQIQVHLTTSDWDECNFWLATLKRMIKTSQNLR</sequence>
<reference evidence="6" key="1">
    <citation type="submission" date="2024-07" db="EMBL/GenBank/DDBJ databases">
        <title>Two chromosome-level genome assemblies of Korean endemic species Abeliophyllum distichum and Forsythia ovata (Oleaceae).</title>
        <authorList>
            <person name="Jang H."/>
        </authorList>
    </citation>
    <scope>NUCLEOTIDE SEQUENCE [LARGE SCALE GENOMIC DNA]</scope>
</reference>
<dbReference type="EMBL" id="JBFOLJ010000014">
    <property type="protein sequence ID" value="KAL2478333.1"/>
    <property type="molecule type" value="Genomic_DNA"/>
</dbReference>
<organism evidence="5 6">
    <name type="scientific">Forsythia ovata</name>
    <dbReference type="NCBI Taxonomy" id="205694"/>
    <lineage>
        <taxon>Eukaryota</taxon>
        <taxon>Viridiplantae</taxon>
        <taxon>Streptophyta</taxon>
        <taxon>Embryophyta</taxon>
        <taxon>Tracheophyta</taxon>
        <taxon>Spermatophyta</taxon>
        <taxon>Magnoliopsida</taxon>
        <taxon>eudicotyledons</taxon>
        <taxon>Gunneridae</taxon>
        <taxon>Pentapetalae</taxon>
        <taxon>asterids</taxon>
        <taxon>lamiids</taxon>
        <taxon>Lamiales</taxon>
        <taxon>Oleaceae</taxon>
        <taxon>Forsythieae</taxon>
        <taxon>Forsythia</taxon>
    </lineage>
</organism>
<keyword evidence="1" id="KW-0813">Transport</keyword>
<dbReference type="FunFam" id="1.20.940.10:FF:000003">
    <property type="entry name" value="Protein transport protein SEC31 homolog B"/>
    <property type="match status" value="1"/>
</dbReference>
<dbReference type="PANTHER" id="PTHR13923:SF11">
    <property type="entry name" value="SECRETORY 31, ISOFORM D"/>
    <property type="match status" value="1"/>
</dbReference>
<feature type="region of interest" description="Disordered" evidence="4">
    <location>
        <begin position="1"/>
        <end position="35"/>
    </location>
</feature>
<comment type="caution">
    <text evidence="5">The sequence shown here is derived from an EMBL/GenBank/DDBJ whole genome shotgun (WGS) entry which is preliminary data.</text>
</comment>
<keyword evidence="6" id="KW-1185">Reference proteome</keyword>
<feature type="compositionally biased region" description="Polar residues" evidence="4">
    <location>
        <begin position="13"/>
        <end position="35"/>
    </location>
</feature>
<protein>
    <submittedName>
        <fullName evidence="5">Protein transport protein SEC31-like protein B</fullName>
    </submittedName>
</protein>
<evidence type="ECO:0000313" key="5">
    <source>
        <dbReference type="EMBL" id="KAL2478333.1"/>
    </source>
</evidence>
<keyword evidence="2" id="KW-0853">WD repeat</keyword>
<proteinExistence type="predicted"/>
<gene>
    <name evidence="5" type="ORF">Fot_47347</name>
</gene>